<dbReference type="Proteomes" id="UP000466794">
    <property type="component" value="Unassembled WGS sequence"/>
</dbReference>
<organism evidence="1 2">
    <name type="scientific">Nocardia terrae</name>
    <dbReference type="NCBI Taxonomy" id="2675851"/>
    <lineage>
        <taxon>Bacteria</taxon>
        <taxon>Bacillati</taxon>
        <taxon>Actinomycetota</taxon>
        <taxon>Actinomycetes</taxon>
        <taxon>Mycobacteriales</taxon>
        <taxon>Nocardiaceae</taxon>
        <taxon>Nocardia</taxon>
    </lineage>
</organism>
<dbReference type="EMBL" id="WRPP01000002">
    <property type="protein sequence ID" value="MVU77723.1"/>
    <property type="molecule type" value="Genomic_DNA"/>
</dbReference>
<comment type="caution">
    <text evidence="1">The sequence shown here is derived from an EMBL/GenBank/DDBJ whole genome shotgun (WGS) entry which is preliminary data.</text>
</comment>
<dbReference type="RefSeq" id="WP_157387381.1">
    <property type="nucleotide sequence ID" value="NZ_WRPP01000002.1"/>
</dbReference>
<dbReference type="AlphaFoldDB" id="A0A7K1UTN9"/>
<sequence>MLNPQSLKDYDEGPTDEWIESISNIFANGIAGDLADAVKAGELQDPEAEQAAYQLGDNGVDPGALHAIGKRMQLRIFAGDLRAQSRTTLYQGNRTLDSKR</sequence>
<proteinExistence type="predicted"/>
<gene>
    <name evidence="1" type="ORF">GPX89_10770</name>
</gene>
<name>A0A7K1UTN9_9NOCA</name>
<evidence type="ECO:0000313" key="1">
    <source>
        <dbReference type="EMBL" id="MVU77723.1"/>
    </source>
</evidence>
<reference evidence="1 2" key="1">
    <citation type="submission" date="2019-12" db="EMBL/GenBank/DDBJ databases">
        <title>Nocardia sp. nov. ET3-3 isolated from soil.</title>
        <authorList>
            <person name="Kanchanasin P."/>
            <person name="Tanasupawat S."/>
            <person name="Yuki M."/>
            <person name="Kudo T."/>
        </authorList>
    </citation>
    <scope>NUCLEOTIDE SEQUENCE [LARGE SCALE GENOMIC DNA]</scope>
    <source>
        <strain evidence="1 2">ET3-3</strain>
    </source>
</reference>
<protein>
    <submittedName>
        <fullName evidence="1">Uncharacterized protein</fullName>
    </submittedName>
</protein>
<accession>A0A7K1UTN9</accession>
<keyword evidence="2" id="KW-1185">Reference proteome</keyword>
<evidence type="ECO:0000313" key="2">
    <source>
        <dbReference type="Proteomes" id="UP000466794"/>
    </source>
</evidence>